<dbReference type="AlphaFoldDB" id="X0UU34"/>
<reference evidence="1" key="1">
    <citation type="journal article" date="2014" name="Front. Microbiol.">
        <title>High frequency of phylogenetically diverse reductive dehalogenase-homologous genes in deep subseafloor sedimentary metagenomes.</title>
        <authorList>
            <person name="Kawai M."/>
            <person name="Futagami T."/>
            <person name="Toyoda A."/>
            <person name="Takaki Y."/>
            <person name="Nishi S."/>
            <person name="Hori S."/>
            <person name="Arai W."/>
            <person name="Tsubouchi T."/>
            <person name="Morono Y."/>
            <person name="Uchiyama I."/>
            <person name="Ito T."/>
            <person name="Fujiyama A."/>
            <person name="Inagaki F."/>
            <person name="Takami H."/>
        </authorList>
    </citation>
    <scope>NUCLEOTIDE SEQUENCE</scope>
    <source>
        <strain evidence="1">Expedition CK06-06</strain>
    </source>
</reference>
<sequence>RTADEVLQGGDKIKDLVMFDESSTYTHYKPNQEHTWVQPQVTTEQSIDWRFSIDHESWTDQEIELNMPQGMSRAYANVQYKKRKKIIEARMWTSMINGMDSDLLATATDKYDEMEAADGEEPNSILSFITEDDTAYHPYDSRTNSYQTIMGIDPASEDKWRNQVETYTYGGEDDWETGIVPAFDNMITKVDFQAPNFHDEHFEPDYAKQRQMIICSRFGLNMYKRALRQFNDQMIQVSDAAINRPQFSGIDLIYATVLDTLSTVWHGTTS</sequence>
<gene>
    <name evidence="1" type="ORF">S01H1_36217</name>
</gene>
<comment type="caution">
    <text evidence="1">The sequence shown here is derived from an EMBL/GenBank/DDBJ whole genome shotgun (WGS) entry which is preliminary data.</text>
</comment>
<accession>X0UU34</accession>
<dbReference type="EMBL" id="BARS01022675">
    <property type="protein sequence ID" value="GAG02727.1"/>
    <property type="molecule type" value="Genomic_DNA"/>
</dbReference>
<feature type="non-terminal residue" evidence="1">
    <location>
        <position position="1"/>
    </location>
</feature>
<feature type="non-terminal residue" evidence="1">
    <location>
        <position position="270"/>
    </location>
</feature>
<name>X0UU34_9ZZZZ</name>
<evidence type="ECO:0000313" key="1">
    <source>
        <dbReference type="EMBL" id="GAG02727.1"/>
    </source>
</evidence>
<protein>
    <submittedName>
        <fullName evidence="1">Uncharacterized protein</fullName>
    </submittedName>
</protein>
<organism evidence="1">
    <name type="scientific">marine sediment metagenome</name>
    <dbReference type="NCBI Taxonomy" id="412755"/>
    <lineage>
        <taxon>unclassified sequences</taxon>
        <taxon>metagenomes</taxon>
        <taxon>ecological metagenomes</taxon>
    </lineage>
</organism>
<proteinExistence type="predicted"/>